<dbReference type="PANTHER" id="PTHR34706">
    <property type="entry name" value="SLR1338 PROTEIN"/>
    <property type="match status" value="1"/>
</dbReference>
<feature type="region of interest" description="Disordered" evidence="1">
    <location>
        <begin position="1"/>
        <end position="60"/>
    </location>
</feature>
<evidence type="ECO:0000313" key="3">
    <source>
        <dbReference type="EMBL" id="KFH44785.1"/>
    </source>
</evidence>
<dbReference type="EMBL" id="JPKY01000042">
    <property type="protein sequence ID" value="KFH44785.1"/>
    <property type="molecule type" value="Genomic_DNA"/>
</dbReference>
<name>A0A086T603_HAPC1</name>
<dbReference type="Pfam" id="PF00092">
    <property type="entry name" value="VWA"/>
    <property type="match status" value="1"/>
</dbReference>
<comment type="caution">
    <text evidence="3">The sequence shown here is derived from an EMBL/GenBank/DDBJ whole genome shotgun (WGS) entry which is preliminary data.</text>
</comment>
<dbReference type="AlphaFoldDB" id="A0A086T603"/>
<dbReference type="OrthoDB" id="2142040at2759"/>
<evidence type="ECO:0000259" key="2">
    <source>
        <dbReference type="PROSITE" id="PS50234"/>
    </source>
</evidence>
<dbReference type="SUPFAM" id="SSF53300">
    <property type="entry name" value="vWA-like"/>
    <property type="match status" value="1"/>
</dbReference>
<dbReference type="Proteomes" id="UP000029964">
    <property type="component" value="Unassembled WGS sequence"/>
</dbReference>
<dbReference type="InterPro" id="IPR002035">
    <property type="entry name" value="VWF_A"/>
</dbReference>
<accession>A0A086T603</accession>
<dbReference type="PANTHER" id="PTHR34706:SF1">
    <property type="entry name" value="VWFA DOMAIN-CONTAINING PROTEIN"/>
    <property type="match status" value="1"/>
</dbReference>
<reference evidence="4" key="1">
    <citation type="journal article" date="2014" name="Genome Announc.">
        <title>Genome sequence and annotation of Acremonium chrysogenum, producer of the beta-lactam antibiotic cephalosporin C.</title>
        <authorList>
            <person name="Terfehr D."/>
            <person name="Dahlmann T.A."/>
            <person name="Specht T."/>
            <person name="Zadra I."/>
            <person name="Kuernsteiner H."/>
            <person name="Kueck U."/>
        </authorList>
    </citation>
    <scope>NUCLEOTIDE SEQUENCE [LARGE SCALE GENOMIC DNA]</scope>
    <source>
        <strain evidence="4">ATCC 11550 / CBS 779.69 / DSM 880 / IAM 14645 / JCM 23072 / IMI 49137</strain>
    </source>
</reference>
<sequence>MGNLGSANDNLAKDTPAGSRPPASTSPYNNPPPTNGAPPPYTSAVQLSTPAAQSSTPRTPSSFASLYAQFDTTMAAVDRFAAEHYPAPRVGGRTSRTSADTVNDDADMDTDSLRLLRSFDTVFLIDDSGSMKGSRWEEARDLVCIIAGVCATRDADGIDVYFMNHRSPHKAPPIKASGGYYNLKTFQQVITAFKEATPQGMTPTGARLRSILKPYTDMLEREGPDRIDDVKPVNIIVITDGVPSDDPESAIVQCARKLDRLDAPLHQVGIQFFQIANMPEATYALMQLDDDLEQLGIRDMVDTVTWNKSPRPGPVLTADGILKTVLGAVIRRWDRKDTSDYGI</sequence>
<dbReference type="SMART" id="SM00327">
    <property type="entry name" value="VWA"/>
    <property type="match status" value="1"/>
</dbReference>
<dbReference type="PROSITE" id="PS50234">
    <property type="entry name" value="VWFA"/>
    <property type="match status" value="1"/>
</dbReference>
<keyword evidence="4" id="KW-1185">Reference proteome</keyword>
<evidence type="ECO:0000256" key="1">
    <source>
        <dbReference type="SAM" id="MobiDB-lite"/>
    </source>
</evidence>
<protein>
    <recommendedName>
        <fullName evidence="2">VWFA domain-containing protein</fullName>
    </recommendedName>
</protein>
<evidence type="ECO:0000313" key="4">
    <source>
        <dbReference type="Proteomes" id="UP000029964"/>
    </source>
</evidence>
<feature type="compositionally biased region" description="Pro residues" evidence="1">
    <location>
        <begin position="29"/>
        <end position="41"/>
    </location>
</feature>
<gene>
    <name evidence="3" type="ORF">ACRE_044010</name>
</gene>
<dbReference type="STRING" id="857340.A0A086T603"/>
<dbReference type="InterPro" id="IPR036465">
    <property type="entry name" value="vWFA_dom_sf"/>
</dbReference>
<feature type="domain" description="VWFA" evidence="2">
    <location>
        <begin position="120"/>
        <end position="296"/>
    </location>
</feature>
<dbReference type="HOGENOM" id="CLU_040578_0_0_1"/>
<feature type="compositionally biased region" description="Polar residues" evidence="1">
    <location>
        <begin position="43"/>
        <end position="60"/>
    </location>
</feature>
<organism evidence="3 4">
    <name type="scientific">Hapsidospora chrysogenum (strain ATCC 11550 / CBS 779.69 / DSM 880 / IAM 14645 / JCM 23072 / IMI 49137)</name>
    <name type="common">Acremonium chrysogenum</name>
    <dbReference type="NCBI Taxonomy" id="857340"/>
    <lineage>
        <taxon>Eukaryota</taxon>
        <taxon>Fungi</taxon>
        <taxon>Dikarya</taxon>
        <taxon>Ascomycota</taxon>
        <taxon>Pezizomycotina</taxon>
        <taxon>Sordariomycetes</taxon>
        <taxon>Hypocreomycetidae</taxon>
        <taxon>Hypocreales</taxon>
        <taxon>Bionectriaceae</taxon>
        <taxon>Hapsidospora</taxon>
    </lineage>
</organism>
<dbReference type="Gene3D" id="3.40.50.410">
    <property type="entry name" value="von Willebrand factor, type A domain"/>
    <property type="match status" value="1"/>
</dbReference>
<proteinExistence type="predicted"/>